<protein>
    <recommendedName>
        <fullName evidence="5">Polyribonucleotide nucleotidyltransferase</fullName>
        <ecNumber evidence="5">2.7.7.8</ecNumber>
    </recommendedName>
    <alternativeName>
        <fullName evidence="5">Polynucleotide phosphorylase</fullName>
        <shortName evidence="5">PNPase</shortName>
    </alternativeName>
</protein>
<dbReference type="InterPro" id="IPR001247">
    <property type="entry name" value="ExoRNase_PH_dom1"/>
</dbReference>
<dbReference type="PANTHER" id="PTHR11252:SF0">
    <property type="entry name" value="POLYRIBONUCLEOTIDE NUCLEOTIDYLTRANSFERASE 1, MITOCHONDRIAL"/>
    <property type="match status" value="1"/>
</dbReference>
<dbReference type="Gene3D" id="3.30.230.70">
    <property type="entry name" value="GHMP Kinase, N-terminal domain"/>
    <property type="match status" value="2"/>
</dbReference>
<feature type="binding site" evidence="5">
    <location>
        <position position="503"/>
    </location>
    <ligand>
        <name>Mg(2+)</name>
        <dbReference type="ChEBI" id="CHEBI:18420"/>
    </ligand>
</feature>
<dbReference type="Pfam" id="PF01138">
    <property type="entry name" value="RNase_PH"/>
    <property type="match status" value="2"/>
</dbReference>
<dbReference type="EC" id="2.7.7.8" evidence="5"/>
<dbReference type="InterPro" id="IPR020568">
    <property type="entry name" value="Ribosomal_Su5_D2-typ_SF"/>
</dbReference>
<feature type="region of interest" description="Disordered" evidence="6">
    <location>
        <begin position="709"/>
        <end position="736"/>
    </location>
</feature>
<feature type="binding site" evidence="5">
    <location>
        <position position="497"/>
    </location>
    <ligand>
        <name>Mg(2+)</name>
        <dbReference type="ChEBI" id="CHEBI:18420"/>
    </ligand>
</feature>
<dbReference type="SUPFAM" id="SSF55666">
    <property type="entry name" value="Ribonuclease PH domain 2-like"/>
    <property type="match status" value="2"/>
</dbReference>
<sequence>METKQFSFEFGGRPLVAEFSPLAEQANGSALVRYGDTVVFATAVMSASAREGTGFFPLVVDYEEKFYAAGRILGSRFVRREGRPSEEAVLMCRVIDRAIRPLFDHRMRNDVQVIVMVLAIDDDNDPDVPAILAASLALGTSDIPWNGPIAAVRAIKKEGRVILNPTYEERKDAEFDTFFTSGKNGHLNMIETEAKEVSEEELMNAFGEGLVEIERAIEFQNGIIREMGEEKTVVAFPEPAKELENALQPFLPRMEDAIYDPLKKKRAEDTEAVKKEWLKHIADVFPNTPRSLAEEMFEDATNDILHKNILDAATGAEKRPDGRRVNELRPLFTKTHILERHHGSALFFRGETHILSVATLGAPGDVLLIEGMEIREKRHFMHHYNFPPFSVGEVRPLRGPGRREIGHGALAEKALRAVVPPKDQFPYTIRLVSETLSSNGSSSMGSVCASSMAMMDAGIPLKRSVAGASMGLVMYADERTGTIQKYKVLTDIQGIEDNLGDMDFKVAGTRNGVTAIQMDVKVVGVTLDIIRDAFEHAKSARMQILDAMDTSITAPRAELSPYAPRIVIMTINPDKIRDVIGPGGKVINELIALTETQIEIEQDGHIFITGLKQENVAKAQELIEEITKEYEPGQRFTGKVTRIFNFGAMVEFAPKQEGLVHISELAPFRVEQVTDVVDVGDVVPVEIISIDEMGRVNLSIKNLANLELKKNPGGARHDKASHEQSRPSHHNRRDHR</sequence>
<keyword evidence="3 5" id="KW-0548">Nucleotidyltransferase</keyword>
<dbReference type="AlphaFoldDB" id="A0A1G2H282"/>
<dbReference type="GO" id="GO:0006402">
    <property type="term" value="P:mRNA catabolic process"/>
    <property type="evidence" value="ECO:0007669"/>
    <property type="project" value="UniProtKB-UniRule"/>
</dbReference>
<evidence type="ECO:0000259" key="7">
    <source>
        <dbReference type="PROSITE" id="PS50126"/>
    </source>
</evidence>
<dbReference type="InterPro" id="IPR012162">
    <property type="entry name" value="PNPase"/>
</dbReference>
<dbReference type="InterPro" id="IPR003029">
    <property type="entry name" value="S1_domain"/>
</dbReference>
<dbReference type="PROSITE" id="PS50084">
    <property type="entry name" value="KH_TYPE_1"/>
    <property type="match status" value="1"/>
</dbReference>
<feature type="domain" description="S1 motif" evidence="7">
    <location>
        <begin position="633"/>
        <end position="701"/>
    </location>
</feature>
<accession>A0A1G2H282</accession>
<dbReference type="Pfam" id="PF03725">
    <property type="entry name" value="RNase_PH_C"/>
    <property type="match status" value="1"/>
</dbReference>
<dbReference type="SUPFAM" id="SSF54211">
    <property type="entry name" value="Ribosomal protein S5 domain 2-like"/>
    <property type="match status" value="2"/>
</dbReference>
<dbReference type="FunFam" id="3.30.230.70:FF:000001">
    <property type="entry name" value="Polyribonucleotide nucleotidyltransferase"/>
    <property type="match status" value="1"/>
</dbReference>
<comment type="function">
    <text evidence="5">Involved in mRNA degradation. Catalyzes the phosphorolysis of single-stranded polyribonucleotides processively in the 3'- to 5'-direction.</text>
</comment>
<name>A0A1G2H282_9BACT</name>
<dbReference type="SUPFAM" id="SSF50249">
    <property type="entry name" value="Nucleic acid-binding proteins"/>
    <property type="match status" value="1"/>
</dbReference>
<evidence type="ECO:0000256" key="6">
    <source>
        <dbReference type="SAM" id="MobiDB-lite"/>
    </source>
</evidence>
<dbReference type="SMART" id="SM00322">
    <property type="entry name" value="KH"/>
    <property type="match status" value="1"/>
</dbReference>
<comment type="subcellular location">
    <subcellularLocation>
        <location evidence="5">Cytoplasm</location>
    </subcellularLocation>
</comment>
<dbReference type="SUPFAM" id="SSF54791">
    <property type="entry name" value="Eukaryotic type KH-domain (KH-domain type I)"/>
    <property type="match status" value="1"/>
</dbReference>
<organism evidence="8 9">
    <name type="scientific">Candidatus Ryanbacteria bacterium RIFCSPLOWO2_02_FULL_45_11c</name>
    <dbReference type="NCBI Taxonomy" id="1802128"/>
    <lineage>
        <taxon>Bacteria</taxon>
        <taxon>Candidatus Ryaniibacteriota</taxon>
    </lineage>
</organism>
<dbReference type="Proteomes" id="UP000178186">
    <property type="component" value="Unassembled WGS sequence"/>
</dbReference>
<keyword evidence="5" id="KW-0479">Metal-binding</keyword>
<dbReference type="GO" id="GO:0000175">
    <property type="term" value="F:3'-5'-RNA exonuclease activity"/>
    <property type="evidence" value="ECO:0007669"/>
    <property type="project" value="TreeGrafter"/>
</dbReference>
<dbReference type="PIRSF" id="PIRSF005499">
    <property type="entry name" value="PNPase"/>
    <property type="match status" value="1"/>
</dbReference>
<keyword evidence="5" id="KW-0460">Magnesium</keyword>
<dbReference type="GO" id="GO:0004654">
    <property type="term" value="F:polyribonucleotide nucleotidyltransferase activity"/>
    <property type="evidence" value="ECO:0007669"/>
    <property type="project" value="UniProtKB-UniRule"/>
</dbReference>
<dbReference type="Pfam" id="PF00575">
    <property type="entry name" value="S1"/>
    <property type="match status" value="1"/>
</dbReference>
<dbReference type="Gene3D" id="3.30.1370.10">
    <property type="entry name" value="K Homology domain, type 1"/>
    <property type="match status" value="1"/>
</dbReference>
<dbReference type="InterPro" id="IPR004088">
    <property type="entry name" value="KH_dom_type_1"/>
</dbReference>
<dbReference type="InterPro" id="IPR036345">
    <property type="entry name" value="ExoRNase_PH_dom2_sf"/>
</dbReference>
<dbReference type="InterPro" id="IPR036612">
    <property type="entry name" value="KH_dom_type_1_sf"/>
</dbReference>
<dbReference type="InterPro" id="IPR027408">
    <property type="entry name" value="PNPase/RNase_PH_dom_sf"/>
</dbReference>
<dbReference type="GO" id="GO:0005829">
    <property type="term" value="C:cytosol"/>
    <property type="evidence" value="ECO:0007669"/>
    <property type="project" value="TreeGrafter"/>
</dbReference>
<evidence type="ECO:0000256" key="4">
    <source>
        <dbReference type="ARBA" id="ARBA00022884"/>
    </source>
</evidence>
<dbReference type="HAMAP" id="MF_01595">
    <property type="entry name" value="PNPase"/>
    <property type="match status" value="1"/>
</dbReference>
<keyword evidence="2 5" id="KW-0808">Transferase</keyword>
<evidence type="ECO:0000256" key="2">
    <source>
        <dbReference type="ARBA" id="ARBA00022679"/>
    </source>
</evidence>
<comment type="catalytic activity">
    <reaction evidence="5">
        <text>RNA(n+1) + phosphate = RNA(n) + a ribonucleoside 5'-diphosphate</text>
        <dbReference type="Rhea" id="RHEA:22096"/>
        <dbReference type="Rhea" id="RHEA-COMP:14527"/>
        <dbReference type="Rhea" id="RHEA-COMP:17342"/>
        <dbReference type="ChEBI" id="CHEBI:43474"/>
        <dbReference type="ChEBI" id="CHEBI:57930"/>
        <dbReference type="ChEBI" id="CHEBI:140395"/>
        <dbReference type="EC" id="2.7.7.8"/>
    </reaction>
</comment>
<dbReference type="SMART" id="SM00316">
    <property type="entry name" value="S1"/>
    <property type="match status" value="1"/>
</dbReference>
<comment type="cofactor">
    <cofactor evidence="5">
        <name>Mg(2+)</name>
        <dbReference type="ChEBI" id="CHEBI:18420"/>
    </cofactor>
</comment>
<keyword evidence="4 5" id="KW-0694">RNA-binding</keyword>
<dbReference type="InterPro" id="IPR015847">
    <property type="entry name" value="ExoRNase_PH_dom2"/>
</dbReference>
<evidence type="ECO:0000256" key="1">
    <source>
        <dbReference type="ARBA" id="ARBA00007404"/>
    </source>
</evidence>
<dbReference type="GO" id="GO:0003723">
    <property type="term" value="F:RNA binding"/>
    <property type="evidence" value="ECO:0007669"/>
    <property type="project" value="UniProtKB-UniRule"/>
</dbReference>
<gene>
    <name evidence="5" type="primary">pnp</name>
    <name evidence="8" type="ORF">A3H64_01095</name>
</gene>
<comment type="similarity">
    <text evidence="1 5">Belongs to the polyribonucleotide nucleotidyltransferase family.</text>
</comment>
<feature type="compositionally biased region" description="Basic residues" evidence="6">
    <location>
        <begin position="727"/>
        <end position="736"/>
    </location>
</feature>
<evidence type="ECO:0000313" key="9">
    <source>
        <dbReference type="Proteomes" id="UP000178186"/>
    </source>
</evidence>
<proteinExistence type="inferred from homology"/>
<comment type="caution">
    <text evidence="8">The sequence shown here is derived from an EMBL/GenBank/DDBJ whole genome shotgun (WGS) entry which is preliminary data.</text>
</comment>
<feature type="compositionally biased region" description="Basic and acidic residues" evidence="6">
    <location>
        <begin position="709"/>
        <end position="726"/>
    </location>
</feature>
<dbReference type="NCBIfam" id="NF008805">
    <property type="entry name" value="PRK11824.1"/>
    <property type="match status" value="1"/>
</dbReference>
<dbReference type="InterPro" id="IPR012340">
    <property type="entry name" value="NA-bd_OB-fold"/>
</dbReference>
<dbReference type="NCBIfam" id="TIGR03591">
    <property type="entry name" value="polynuc_phos"/>
    <property type="match status" value="1"/>
</dbReference>
<dbReference type="FunFam" id="3.30.1370.10:FF:000001">
    <property type="entry name" value="Polyribonucleotide nucleotidyltransferase"/>
    <property type="match status" value="1"/>
</dbReference>
<keyword evidence="5" id="KW-0963">Cytoplasm</keyword>
<dbReference type="PROSITE" id="PS50126">
    <property type="entry name" value="S1"/>
    <property type="match status" value="1"/>
</dbReference>
<evidence type="ECO:0000256" key="5">
    <source>
        <dbReference type="HAMAP-Rule" id="MF_01595"/>
    </source>
</evidence>
<dbReference type="Pfam" id="PF00013">
    <property type="entry name" value="KH_1"/>
    <property type="match status" value="1"/>
</dbReference>
<evidence type="ECO:0000256" key="3">
    <source>
        <dbReference type="ARBA" id="ARBA00022695"/>
    </source>
</evidence>
<reference evidence="8 9" key="1">
    <citation type="journal article" date="2016" name="Nat. Commun.">
        <title>Thousands of microbial genomes shed light on interconnected biogeochemical processes in an aquifer system.</title>
        <authorList>
            <person name="Anantharaman K."/>
            <person name="Brown C.T."/>
            <person name="Hug L.A."/>
            <person name="Sharon I."/>
            <person name="Castelle C.J."/>
            <person name="Probst A.J."/>
            <person name="Thomas B.C."/>
            <person name="Singh A."/>
            <person name="Wilkins M.J."/>
            <person name="Karaoz U."/>
            <person name="Brodie E.L."/>
            <person name="Williams K.H."/>
            <person name="Hubbard S.S."/>
            <person name="Banfield J.F."/>
        </authorList>
    </citation>
    <scope>NUCLEOTIDE SEQUENCE [LARGE SCALE GENOMIC DNA]</scope>
</reference>
<dbReference type="PANTHER" id="PTHR11252">
    <property type="entry name" value="POLYRIBONUCLEOTIDE NUCLEOTIDYLTRANSFERASE"/>
    <property type="match status" value="1"/>
</dbReference>
<dbReference type="STRING" id="1802128.A3H64_01095"/>
<dbReference type="CDD" id="cd02393">
    <property type="entry name" value="KH-I_PNPase"/>
    <property type="match status" value="1"/>
</dbReference>
<evidence type="ECO:0000313" key="8">
    <source>
        <dbReference type="EMBL" id="OGZ56577.1"/>
    </source>
</evidence>
<dbReference type="EMBL" id="MHNY01000009">
    <property type="protein sequence ID" value="OGZ56577.1"/>
    <property type="molecule type" value="Genomic_DNA"/>
</dbReference>
<dbReference type="CDD" id="cd11364">
    <property type="entry name" value="RNase_PH_PNPase_2"/>
    <property type="match status" value="1"/>
</dbReference>
<dbReference type="InterPro" id="IPR004087">
    <property type="entry name" value="KH_dom"/>
</dbReference>
<dbReference type="GO" id="GO:0000287">
    <property type="term" value="F:magnesium ion binding"/>
    <property type="evidence" value="ECO:0007669"/>
    <property type="project" value="UniProtKB-UniRule"/>
</dbReference>
<dbReference type="Gene3D" id="2.40.50.140">
    <property type="entry name" value="Nucleic acid-binding proteins"/>
    <property type="match status" value="1"/>
</dbReference>